<dbReference type="PANTHER" id="PTHR30288:SF0">
    <property type="entry name" value="FLAGELLAR HOOK-ASSOCIATED PROTEIN 2"/>
    <property type="match status" value="1"/>
</dbReference>
<dbReference type="InterPro" id="IPR003481">
    <property type="entry name" value="FliD_N"/>
</dbReference>
<gene>
    <name evidence="8" type="ORF">SAMN04489757_10693</name>
</gene>
<keyword evidence="4 5" id="KW-0975">Bacterial flagellum</keyword>
<dbReference type="AlphaFoldDB" id="A0A1I5DNT9"/>
<dbReference type="GO" id="GO:0071973">
    <property type="term" value="P:bacterial-type flagellum-dependent cell motility"/>
    <property type="evidence" value="ECO:0007669"/>
    <property type="project" value="TreeGrafter"/>
</dbReference>
<evidence type="ECO:0000313" key="9">
    <source>
        <dbReference type="Proteomes" id="UP000198806"/>
    </source>
</evidence>
<dbReference type="PANTHER" id="PTHR30288">
    <property type="entry name" value="FLAGELLAR CAP/ASSEMBLY PROTEIN FLID"/>
    <property type="match status" value="1"/>
</dbReference>
<comment type="subcellular location">
    <subcellularLocation>
        <location evidence="5">Secreted</location>
    </subcellularLocation>
    <subcellularLocation>
        <location evidence="5">Bacterial flagellum</location>
    </subcellularLocation>
</comment>
<dbReference type="InterPro" id="IPR010809">
    <property type="entry name" value="FliD_C"/>
</dbReference>
<dbReference type="InterPro" id="IPR040026">
    <property type="entry name" value="FliD"/>
</dbReference>
<keyword evidence="5" id="KW-0964">Secreted</keyword>
<dbReference type="RefSeq" id="WP_091685002.1">
    <property type="nucleotide sequence ID" value="NZ_BAABFM010000013.1"/>
</dbReference>
<dbReference type="STRING" id="1527.SAMN04489757_10693"/>
<evidence type="ECO:0000313" key="8">
    <source>
        <dbReference type="EMBL" id="SFO00461.1"/>
    </source>
</evidence>
<dbReference type="OrthoDB" id="9776025at2"/>
<feature type="domain" description="Flagellar hook-associated protein 2 C-terminal" evidence="7">
    <location>
        <begin position="500"/>
        <end position="761"/>
    </location>
</feature>
<reference evidence="8 9" key="1">
    <citation type="submission" date="2016-10" db="EMBL/GenBank/DDBJ databases">
        <authorList>
            <person name="de Groot N.N."/>
        </authorList>
    </citation>
    <scope>NUCLEOTIDE SEQUENCE [LARGE SCALE GENOMIC DNA]</scope>
    <source>
        <strain evidence="8 9">DSM 1283</strain>
    </source>
</reference>
<comment type="similarity">
    <text evidence="1 5">Belongs to the FliD family.</text>
</comment>
<dbReference type="Pfam" id="PF02465">
    <property type="entry name" value="FliD_N"/>
    <property type="match status" value="1"/>
</dbReference>
<evidence type="ECO:0000256" key="5">
    <source>
        <dbReference type="RuleBase" id="RU362066"/>
    </source>
</evidence>
<dbReference type="EMBL" id="FOWD01000006">
    <property type="protein sequence ID" value="SFO00461.1"/>
    <property type="molecule type" value="Genomic_DNA"/>
</dbReference>
<protein>
    <recommendedName>
        <fullName evidence="5">Flagellar hook-associated protein 2</fullName>
        <shortName evidence="5">HAP2</shortName>
    </recommendedName>
    <alternativeName>
        <fullName evidence="5">Flagellar cap protein</fullName>
    </alternativeName>
</protein>
<dbReference type="GO" id="GO:0009424">
    <property type="term" value="C:bacterial-type flagellum hook"/>
    <property type="evidence" value="ECO:0007669"/>
    <property type="project" value="UniProtKB-UniRule"/>
</dbReference>
<comment type="subunit">
    <text evidence="2 5">Homopentamer.</text>
</comment>
<organism evidence="8 9">
    <name type="scientific">Anaerocolumna aminovalerica</name>
    <dbReference type="NCBI Taxonomy" id="1527"/>
    <lineage>
        <taxon>Bacteria</taxon>
        <taxon>Bacillati</taxon>
        <taxon>Bacillota</taxon>
        <taxon>Clostridia</taxon>
        <taxon>Lachnospirales</taxon>
        <taxon>Lachnospiraceae</taxon>
        <taxon>Anaerocolumna</taxon>
    </lineage>
</organism>
<evidence type="ECO:0000256" key="4">
    <source>
        <dbReference type="ARBA" id="ARBA00023143"/>
    </source>
</evidence>
<dbReference type="GO" id="GO:0009421">
    <property type="term" value="C:bacterial-type flagellum filament cap"/>
    <property type="evidence" value="ECO:0007669"/>
    <property type="project" value="InterPro"/>
</dbReference>
<keyword evidence="8" id="KW-0282">Flagellum</keyword>
<evidence type="ECO:0000256" key="1">
    <source>
        <dbReference type="ARBA" id="ARBA00009764"/>
    </source>
</evidence>
<feature type="domain" description="Flagellar hook-associated protein 2 N-terminal" evidence="6">
    <location>
        <begin position="10"/>
        <end position="106"/>
    </location>
</feature>
<accession>A0A1I5DNT9</accession>
<evidence type="ECO:0000256" key="3">
    <source>
        <dbReference type="ARBA" id="ARBA00023054"/>
    </source>
</evidence>
<evidence type="ECO:0000259" key="7">
    <source>
        <dbReference type="Pfam" id="PF07195"/>
    </source>
</evidence>
<keyword evidence="3" id="KW-0175">Coiled coil</keyword>
<comment type="function">
    <text evidence="5">Required for morphogenesis and for the elongation of the flagellar filament by facilitating polymerization of the flagellin monomers at the tip of growing filament. Forms a capping structure, which prevents flagellin subunits (transported through the central channel of the flagellum) from leaking out without polymerization at the distal end.</text>
</comment>
<name>A0A1I5DNT9_9FIRM</name>
<keyword evidence="8" id="KW-0966">Cell projection</keyword>
<dbReference type="Proteomes" id="UP000198806">
    <property type="component" value="Unassembled WGS sequence"/>
</dbReference>
<proteinExistence type="inferred from homology"/>
<evidence type="ECO:0000259" key="6">
    <source>
        <dbReference type="Pfam" id="PF02465"/>
    </source>
</evidence>
<sequence length="774" mass="84839">MPVRMTGMISGMDTESLIKGMVDAQRLKNKRVEDKSTLLGWKQDKWKELNQKLYKLYTDDLSKMRLQGNYQTKKATSSDTRVSVTAGTTAPNGSHLISIEQLASSQYVTSGKIADDVTAKTTLKDLGMIGSATGSLVVQIQNGDTKRNFVVDDKTTLGNFIDALKEAGLNANFDTTQKRLFISSKNSGYDSKFTITTGEMSTAGVDALNNIKSLINYAGIGSAGQTKVLNAINVLEGKNISDTLYNNVMSKAPGEKITGADAEEQKIIDALVVLRDYAIKKVESDTKADAIKQIKDGIKASLISKYTDPSDETFIKLKAEVQSDVDNGILPSDTTPEQIERIAKERYAVLDNLKAQVASSIDSGKLKVPDDKTREEFIDEQAQTAYDTLIPQDKANMFISLAEKEYKSTETIEVDGKTITKAADYQNKVKEIYDSAINGNIATALTDVNNGLVANVKNYFVNSAITDIPGNSKLQNIGLDEITGAVHDATSADGYSVVAAKDSIVTVDGAQLIGKTNTITANGLTITATGTTAPGETISFNVANNTQETYDMIKNFIKSYNAILKEMNELYYAPSSRGYDPLSDDEKEAMTDGQIEKWEKKIQDSILRRDNTLSSVLSTMKSAMMTRVEVDGKYYSLSSFGIQTSSDYTEKGLLHIHGDKEDGLFSALDDKLMKALEEDPETVVKVLSQVSMALYEAMGEKMSSIPNVRSAYTFYNDKTMAKQQTDYKKQIALLENKVIAMENKYYKQFAAMETTLAKMQQQTNALAGMLGMKQ</sequence>
<dbReference type="Pfam" id="PF07195">
    <property type="entry name" value="FliD_C"/>
    <property type="match status" value="1"/>
</dbReference>
<keyword evidence="9" id="KW-1185">Reference proteome</keyword>
<dbReference type="GO" id="GO:0007155">
    <property type="term" value="P:cell adhesion"/>
    <property type="evidence" value="ECO:0007669"/>
    <property type="project" value="InterPro"/>
</dbReference>
<evidence type="ECO:0000256" key="2">
    <source>
        <dbReference type="ARBA" id="ARBA00011255"/>
    </source>
</evidence>
<dbReference type="GO" id="GO:0005576">
    <property type="term" value="C:extracellular region"/>
    <property type="evidence" value="ECO:0007669"/>
    <property type="project" value="UniProtKB-SubCell"/>
</dbReference>
<keyword evidence="8" id="KW-0969">Cilium</keyword>